<proteinExistence type="predicted"/>
<organism evidence="5 6">
    <name type="scientific">Rhodopseudomonas palustris</name>
    <dbReference type="NCBI Taxonomy" id="1076"/>
    <lineage>
        <taxon>Bacteria</taxon>
        <taxon>Pseudomonadati</taxon>
        <taxon>Pseudomonadota</taxon>
        <taxon>Alphaproteobacteria</taxon>
        <taxon>Hyphomicrobiales</taxon>
        <taxon>Nitrobacteraceae</taxon>
        <taxon>Rhodopseudomonas</taxon>
    </lineage>
</organism>
<evidence type="ECO:0000256" key="2">
    <source>
        <dbReference type="ARBA" id="ARBA00023125"/>
    </source>
</evidence>
<evidence type="ECO:0000259" key="4">
    <source>
        <dbReference type="PROSITE" id="PS01124"/>
    </source>
</evidence>
<evidence type="ECO:0000313" key="6">
    <source>
        <dbReference type="Proteomes" id="UP000782519"/>
    </source>
</evidence>
<comment type="caution">
    <text evidence="5">The sequence shown here is derived from an EMBL/GenBank/DDBJ whole genome shotgun (WGS) entry which is preliminary data.</text>
</comment>
<dbReference type="Gene3D" id="1.10.10.60">
    <property type="entry name" value="Homeodomain-like"/>
    <property type="match status" value="1"/>
</dbReference>
<dbReference type="GO" id="GO:0043565">
    <property type="term" value="F:sequence-specific DNA binding"/>
    <property type="evidence" value="ECO:0007669"/>
    <property type="project" value="InterPro"/>
</dbReference>
<dbReference type="InterPro" id="IPR050204">
    <property type="entry name" value="AraC_XylS_family_regulators"/>
</dbReference>
<evidence type="ECO:0000256" key="1">
    <source>
        <dbReference type="ARBA" id="ARBA00023015"/>
    </source>
</evidence>
<dbReference type="AlphaFoldDB" id="A0A933W057"/>
<gene>
    <name evidence="5" type="ORF">HZA66_00900</name>
</gene>
<dbReference type="EMBL" id="JACRJB010000004">
    <property type="protein sequence ID" value="MBI5127973.1"/>
    <property type="molecule type" value="Genomic_DNA"/>
</dbReference>
<dbReference type="GO" id="GO:0003700">
    <property type="term" value="F:DNA-binding transcription factor activity"/>
    <property type="evidence" value="ECO:0007669"/>
    <property type="project" value="InterPro"/>
</dbReference>
<dbReference type="Pfam" id="PF14525">
    <property type="entry name" value="AraC_binding_2"/>
    <property type="match status" value="1"/>
</dbReference>
<evidence type="ECO:0000313" key="5">
    <source>
        <dbReference type="EMBL" id="MBI5127973.1"/>
    </source>
</evidence>
<dbReference type="InterPro" id="IPR035418">
    <property type="entry name" value="AraC-bd_2"/>
</dbReference>
<dbReference type="InterPro" id="IPR009057">
    <property type="entry name" value="Homeodomain-like_sf"/>
</dbReference>
<keyword evidence="2" id="KW-0238">DNA-binding</keyword>
<dbReference type="PANTHER" id="PTHR46796:SF6">
    <property type="entry name" value="ARAC SUBFAMILY"/>
    <property type="match status" value="1"/>
</dbReference>
<evidence type="ECO:0000256" key="3">
    <source>
        <dbReference type="ARBA" id="ARBA00023163"/>
    </source>
</evidence>
<sequence>MTVELLSEPLSRFRAMDTSDPDELAQALSTVYGVRHFQSGSAGTFRVRGNFVQLQDIALGFTSGYAPLVVDFPEADFARLQIALTGQSSTRSAGVTTSIDPRQACITSPGRAACTEFGQTYEHLLLRVQSSALDRKLTALLGTKPKRAIEFEPAASNDLPQAANLRRLIAFVNSQINSPTAPLPHLVLAELQEAITLLFLTAYRHNFTRFLETESRSAAPKHVRKIEEYIEANWTKPITIETLTELTGISARGIFKAFQRSRGYSPMAFAKQIRLQHAREMLQQGRSLTTVTAAAFACGFSNLGHFAKDYREFFGERPSETLGRSGR</sequence>
<dbReference type="SMART" id="SM00342">
    <property type="entry name" value="HTH_ARAC"/>
    <property type="match status" value="1"/>
</dbReference>
<reference evidence="5" key="1">
    <citation type="submission" date="2020-07" db="EMBL/GenBank/DDBJ databases">
        <title>Huge and variable diversity of episymbiotic CPR bacteria and DPANN archaea in groundwater ecosystems.</title>
        <authorList>
            <person name="He C.Y."/>
            <person name="Keren R."/>
            <person name="Whittaker M."/>
            <person name="Farag I.F."/>
            <person name="Doudna J."/>
            <person name="Cate J.H.D."/>
            <person name="Banfield J.F."/>
        </authorList>
    </citation>
    <scope>NUCLEOTIDE SEQUENCE</scope>
    <source>
        <strain evidence="5">NC_groundwater_1818_Pr3_B-0.1um_66_35</strain>
    </source>
</reference>
<dbReference type="PANTHER" id="PTHR46796">
    <property type="entry name" value="HTH-TYPE TRANSCRIPTIONAL ACTIVATOR RHAS-RELATED"/>
    <property type="match status" value="1"/>
</dbReference>
<dbReference type="Pfam" id="PF12833">
    <property type="entry name" value="HTH_18"/>
    <property type="match status" value="1"/>
</dbReference>
<accession>A0A933W057</accession>
<protein>
    <submittedName>
        <fullName evidence="5">AraC family transcriptional regulator</fullName>
    </submittedName>
</protein>
<dbReference type="PROSITE" id="PS01124">
    <property type="entry name" value="HTH_ARAC_FAMILY_2"/>
    <property type="match status" value="1"/>
</dbReference>
<dbReference type="InterPro" id="IPR018060">
    <property type="entry name" value="HTH_AraC"/>
</dbReference>
<dbReference type="SUPFAM" id="SSF46689">
    <property type="entry name" value="Homeodomain-like"/>
    <property type="match status" value="2"/>
</dbReference>
<keyword evidence="3" id="KW-0804">Transcription</keyword>
<feature type="domain" description="HTH araC/xylS-type" evidence="4">
    <location>
        <begin position="224"/>
        <end position="324"/>
    </location>
</feature>
<name>A0A933W057_RHOPL</name>
<keyword evidence="1" id="KW-0805">Transcription regulation</keyword>
<dbReference type="Proteomes" id="UP000782519">
    <property type="component" value="Unassembled WGS sequence"/>
</dbReference>